<dbReference type="WBParaSite" id="Minc3s06562g40000">
    <property type="protein sequence ID" value="Minc3s06562g40000"/>
    <property type="gene ID" value="Minc3s06562g40000"/>
</dbReference>
<sequence>MFRSIHNIACWILQRMSASPFQTQFVMSSANSSGVSSLNLRRSPVITFKIIKKQFLAATSQWTTFRSWTWLRPEAAPRHMYSLLRTLLVCRCRWSLRAPSVAKSMTIISGS</sequence>
<dbReference type="Proteomes" id="UP000887563">
    <property type="component" value="Unplaced"/>
</dbReference>
<dbReference type="AlphaFoldDB" id="A0A914NPF6"/>
<proteinExistence type="predicted"/>
<evidence type="ECO:0000313" key="1">
    <source>
        <dbReference type="Proteomes" id="UP000887563"/>
    </source>
</evidence>
<reference evidence="2" key="1">
    <citation type="submission" date="2022-11" db="UniProtKB">
        <authorList>
            <consortium name="WormBaseParasite"/>
        </authorList>
    </citation>
    <scope>IDENTIFICATION</scope>
</reference>
<evidence type="ECO:0000313" key="2">
    <source>
        <dbReference type="WBParaSite" id="Minc3s06562g40000"/>
    </source>
</evidence>
<keyword evidence="1" id="KW-1185">Reference proteome</keyword>
<protein>
    <submittedName>
        <fullName evidence="2">Candidate secreted effector</fullName>
    </submittedName>
</protein>
<accession>A0A914NPF6</accession>
<name>A0A914NPF6_MELIC</name>
<organism evidence="1 2">
    <name type="scientific">Meloidogyne incognita</name>
    <name type="common">Southern root-knot nematode worm</name>
    <name type="synonym">Oxyuris incognita</name>
    <dbReference type="NCBI Taxonomy" id="6306"/>
    <lineage>
        <taxon>Eukaryota</taxon>
        <taxon>Metazoa</taxon>
        <taxon>Ecdysozoa</taxon>
        <taxon>Nematoda</taxon>
        <taxon>Chromadorea</taxon>
        <taxon>Rhabditida</taxon>
        <taxon>Tylenchina</taxon>
        <taxon>Tylenchomorpha</taxon>
        <taxon>Tylenchoidea</taxon>
        <taxon>Meloidogynidae</taxon>
        <taxon>Meloidogyninae</taxon>
        <taxon>Meloidogyne</taxon>
        <taxon>Meloidogyne incognita group</taxon>
    </lineage>
</organism>